<dbReference type="Pfam" id="PF00888">
    <property type="entry name" value="Cullin"/>
    <property type="match status" value="1"/>
</dbReference>
<dbReference type="GO" id="GO:0031625">
    <property type="term" value="F:ubiquitin protein ligase binding"/>
    <property type="evidence" value="ECO:0007669"/>
    <property type="project" value="InterPro"/>
</dbReference>
<protein>
    <recommendedName>
        <fullName evidence="2">Cullin N-terminal domain-containing protein</fullName>
    </recommendedName>
</protein>
<dbReference type="InterPro" id="IPR001373">
    <property type="entry name" value="Cullin_N"/>
</dbReference>
<evidence type="ECO:0000259" key="2">
    <source>
        <dbReference type="Pfam" id="PF00888"/>
    </source>
</evidence>
<organism evidence="3 4">
    <name type="scientific">Stephania yunnanensis</name>
    <dbReference type="NCBI Taxonomy" id="152371"/>
    <lineage>
        <taxon>Eukaryota</taxon>
        <taxon>Viridiplantae</taxon>
        <taxon>Streptophyta</taxon>
        <taxon>Embryophyta</taxon>
        <taxon>Tracheophyta</taxon>
        <taxon>Spermatophyta</taxon>
        <taxon>Magnoliopsida</taxon>
        <taxon>Ranunculales</taxon>
        <taxon>Menispermaceae</taxon>
        <taxon>Menispermoideae</taxon>
        <taxon>Cissampelideae</taxon>
        <taxon>Stephania</taxon>
    </lineage>
</organism>
<gene>
    <name evidence="3" type="ORF">Syun_009909</name>
</gene>
<evidence type="ECO:0000256" key="1">
    <source>
        <dbReference type="ARBA" id="ARBA00006019"/>
    </source>
</evidence>
<evidence type="ECO:0000313" key="4">
    <source>
        <dbReference type="Proteomes" id="UP001420932"/>
    </source>
</evidence>
<accession>A0AAP0PRA3</accession>
<dbReference type="InterPro" id="IPR007146">
    <property type="entry name" value="Sas10/Utp3/C1D"/>
</dbReference>
<reference evidence="3 4" key="1">
    <citation type="submission" date="2024-01" db="EMBL/GenBank/DDBJ databases">
        <title>Genome assemblies of Stephania.</title>
        <authorList>
            <person name="Yang L."/>
        </authorList>
    </citation>
    <scope>NUCLEOTIDE SEQUENCE [LARGE SCALE GENOMIC DNA]</scope>
    <source>
        <strain evidence="3">YNDBR</strain>
        <tissue evidence="3">Leaf</tissue>
    </source>
</reference>
<dbReference type="Proteomes" id="UP001420932">
    <property type="component" value="Unassembled WGS sequence"/>
</dbReference>
<dbReference type="InterPro" id="IPR016159">
    <property type="entry name" value="Cullin_repeat-like_dom_sf"/>
</dbReference>
<proteinExistence type="inferred from homology"/>
<dbReference type="SUPFAM" id="SSF74788">
    <property type="entry name" value="Cullin repeat-like"/>
    <property type="match status" value="1"/>
</dbReference>
<dbReference type="Gene3D" id="1.20.1310.10">
    <property type="entry name" value="Cullin Repeats"/>
    <property type="match status" value="1"/>
</dbReference>
<comment type="similarity">
    <text evidence="1">Belongs to the cullin family.</text>
</comment>
<dbReference type="InterPro" id="IPR045093">
    <property type="entry name" value="Cullin"/>
</dbReference>
<dbReference type="GO" id="GO:0006511">
    <property type="term" value="P:ubiquitin-dependent protein catabolic process"/>
    <property type="evidence" value="ECO:0007669"/>
    <property type="project" value="InterPro"/>
</dbReference>
<name>A0AAP0PRA3_9MAGN</name>
<dbReference type="PANTHER" id="PTHR11932">
    <property type="entry name" value="CULLIN"/>
    <property type="match status" value="1"/>
</dbReference>
<feature type="domain" description="Cullin N-terminal" evidence="2">
    <location>
        <begin position="289"/>
        <end position="392"/>
    </location>
</feature>
<dbReference type="AlphaFoldDB" id="A0AAP0PRA3"/>
<evidence type="ECO:0000313" key="3">
    <source>
        <dbReference type="EMBL" id="KAK9151600.1"/>
    </source>
</evidence>
<comment type="caution">
    <text evidence="3">The sequence shown here is derived from an EMBL/GenBank/DDBJ whole genome shotgun (WGS) entry which is preliminary data.</text>
</comment>
<dbReference type="Pfam" id="PF04000">
    <property type="entry name" value="Sas10_Utp3"/>
    <property type="match status" value="1"/>
</dbReference>
<dbReference type="EMBL" id="JBBNAF010000004">
    <property type="protein sequence ID" value="KAK9151600.1"/>
    <property type="molecule type" value="Genomic_DNA"/>
</dbReference>
<keyword evidence="4" id="KW-1185">Reference proteome</keyword>
<sequence>MRRFVKRGWMSSLAQLAILTTLSLLKSLSTRHSHHSIPPLSFSLATVNSLSLSLSTDSPSTLSLSLPEICLPNPKMLSSAGVRASAVTASGRRVCWMWFQLPSLPVQPPPLVAAIRCRVGNQGRIPWPFSARGCRLSSSLPRNALRSSLPRPSAAASCAAPAAVHHSSSRLLRASAAFGCAAPAVVQGYISKILGLGGLAIDVGEGKGTPLREIRYRDGIYQEFVRIKVRDTLISLAEDCLEKEKVYQYLHSSSEEKLLGTVLSELLLVYATQLYENEHPGLHALLRDEKVITAEGKSLVEHSKDSIRNRNVFWKIVIGLHDKHLGYVTKYFKNNIPFREALDGAFNVFCNENVGNISSAKMLAAYCHDILKRGREELVIETVEKTLKKASILKLMWYAHRLLYIMKSETMIQKKVKENNKDTVKGGIRYLEAKQALLLAYSQAICFYLLLKSEGRSVRDHPVITRLIENKNLMEKDKLLTSLGSFGTIVLLVTILTQLRTCKHGHLFCIFQYLNLLYVVVWRTAKTVSDPLLIRDGSETEYNNFVYDPLLIREGSETEYNCNCTLLKNFISVPSLFRF</sequence>